<dbReference type="EMBL" id="NQXA01000024">
    <property type="protein sequence ID" value="PHQ27946.1"/>
    <property type="molecule type" value="Genomic_DNA"/>
</dbReference>
<evidence type="ECO:0000259" key="2">
    <source>
        <dbReference type="Pfam" id="PF07885"/>
    </source>
</evidence>
<dbReference type="Pfam" id="PF07885">
    <property type="entry name" value="Ion_trans_2"/>
    <property type="match status" value="1"/>
</dbReference>
<evidence type="ECO:0000313" key="4">
    <source>
        <dbReference type="Proteomes" id="UP000229433"/>
    </source>
</evidence>
<feature type="transmembrane region" description="Helical" evidence="1">
    <location>
        <begin position="70"/>
        <end position="90"/>
    </location>
</feature>
<keyword evidence="4" id="KW-1185">Reference proteome</keyword>
<comment type="caution">
    <text evidence="3">The sequence shown here is derived from an EMBL/GenBank/DDBJ whole genome shotgun (WGS) entry which is preliminary data.</text>
</comment>
<sequence length="175" mass="19681">MDSFYKQLFGKAWLTISVVIAAGLINIVLFSRLDNSWSEYVILALSIVKIYFIVKLSFNQLMKIIAQSHLMSHILVLFALLIGLILLSFATDYAALHIFDETNFKNSSGLVSSTSEILFEYLYLSTITFSSVGYGDIVPVSMVAKTLVMLQVALRFFVLVFGIANINNIKIEKYE</sequence>
<proteinExistence type="predicted"/>
<evidence type="ECO:0000313" key="3">
    <source>
        <dbReference type="EMBL" id="PHQ27946.1"/>
    </source>
</evidence>
<feature type="transmembrane region" description="Helical" evidence="1">
    <location>
        <begin position="148"/>
        <end position="166"/>
    </location>
</feature>
<accession>A0A2G1VME5</accession>
<dbReference type="Gene3D" id="1.10.287.70">
    <property type="match status" value="1"/>
</dbReference>
<keyword evidence="1" id="KW-1133">Transmembrane helix</keyword>
<name>A0A2G1VME5_9FLAO</name>
<feature type="domain" description="Potassium channel" evidence="2">
    <location>
        <begin position="118"/>
        <end position="166"/>
    </location>
</feature>
<organism evidence="3 4">
    <name type="scientific">Leeuwenhoekiella nanhaiensis</name>
    <dbReference type="NCBI Taxonomy" id="1655491"/>
    <lineage>
        <taxon>Bacteria</taxon>
        <taxon>Pseudomonadati</taxon>
        <taxon>Bacteroidota</taxon>
        <taxon>Flavobacteriia</taxon>
        <taxon>Flavobacteriales</taxon>
        <taxon>Flavobacteriaceae</taxon>
        <taxon>Leeuwenhoekiella</taxon>
    </lineage>
</organism>
<dbReference type="AlphaFoldDB" id="A0A2G1VME5"/>
<feature type="transmembrane region" description="Helical" evidence="1">
    <location>
        <begin position="37"/>
        <end position="58"/>
    </location>
</feature>
<dbReference type="SUPFAM" id="SSF81324">
    <property type="entry name" value="Voltage-gated potassium channels"/>
    <property type="match status" value="1"/>
</dbReference>
<dbReference type="OrthoDB" id="9799090at2"/>
<feature type="transmembrane region" description="Helical" evidence="1">
    <location>
        <begin position="12"/>
        <end position="31"/>
    </location>
</feature>
<keyword evidence="1" id="KW-0812">Transmembrane</keyword>
<gene>
    <name evidence="3" type="ORF">CJ305_17565</name>
</gene>
<evidence type="ECO:0000256" key="1">
    <source>
        <dbReference type="SAM" id="Phobius"/>
    </source>
</evidence>
<keyword evidence="1" id="KW-0472">Membrane</keyword>
<dbReference type="InterPro" id="IPR013099">
    <property type="entry name" value="K_chnl_dom"/>
</dbReference>
<dbReference type="Proteomes" id="UP000229433">
    <property type="component" value="Unassembled WGS sequence"/>
</dbReference>
<protein>
    <submittedName>
        <fullName evidence="3">Metal transporter</fullName>
    </submittedName>
</protein>
<reference evidence="3 4" key="1">
    <citation type="submission" date="2017-08" db="EMBL/GenBank/DDBJ databases">
        <title>The whole genome shortgun sequences of strain Leeuwenhoekiella nanhaiensis G18 from the South China Sea.</title>
        <authorList>
            <person name="Liu Q."/>
        </authorList>
    </citation>
    <scope>NUCLEOTIDE SEQUENCE [LARGE SCALE GENOMIC DNA]</scope>
    <source>
        <strain evidence="3 4">G18</strain>
    </source>
</reference>